<sequence length="520" mass="59647">MASLDRKLQTCCTSSGLLRPCSMDRLTSLPDELVTRILSMLPTRDAAATQVVSKRMSRAFCWITTVDLDDSPVSHLVERFSLFEPFIDNVLHKLSQSQQPLTRFRLCLGADKTMRTCFFKSHTCKRACFPEPARLHAWISYPLAQCGLRELDLRFHLKNPAESKLPPEIFARQSLEVLRLDINFEINGDTDIPVICLPNLKLLHLRSLVFAEDDFVTRLVSNCPALEDLSITCWWLKAGSLIISSNSLRRFVFDIFKYENEEENSDLVLIDTPNLQYFNYSDNLAFNYILHLNDLVEACIYVSHPLQFGTFETSFRKQLSLARALSNVKHLSLLRWSIEGFYYAAKVKDPLPMFRNLRSLKLGTLCDSLCSARWDLVLLLIFHRSSLLEELVFEEGFFYPGGRTCDYHDPNYSHAAPYEAAWEAASWGITQTIPSCGETHLKRIRIYNCCGRDRELNMIRFLLGNTPILKEFVISMSKGPYGIGYDAPKFDQFKNKLEEIPRASNSCSIIYSDDEPAWLC</sequence>
<dbReference type="PANTHER" id="PTHR31900">
    <property type="entry name" value="F-BOX/RNI SUPERFAMILY PROTEIN-RELATED"/>
    <property type="match status" value="1"/>
</dbReference>
<dbReference type="SUPFAM" id="SSF81383">
    <property type="entry name" value="F-box domain"/>
    <property type="match status" value="1"/>
</dbReference>
<dbReference type="InterPro" id="IPR032675">
    <property type="entry name" value="LRR_dom_sf"/>
</dbReference>
<dbReference type="Proteomes" id="UP001443914">
    <property type="component" value="Unassembled WGS sequence"/>
</dbReference>
<dbReference type="SMART" id="SM00579">
    <property type="entry name" value="FBD"/>
    <property type="match status" value="1"/>
</dbReference>
<comment type="caution">
    <text evidence="2">The sequence shown here is derived from an EMBL/GenBank/DDBJ whole genome shotgun (WGS) entry which is preliminary data.</text>
</comment>
<dbReference type="Pfam" id="PF24758">
    <property type="entry name" value="LRR_At5g56370"/>
    <property type="match status" value="1"/>
</dbReference>
<dbReference type="PANTHER" id="PTHR31900:SF27">
    <property type="entry name" value="FBD DOMAIN-CONTAINING PROTEIN"/>
    <property type="match status" value="1"/>
</dbReference>
<dbReference type="Pfam" id="PF00646">
    <property type="entry name" value="F-box"/>
    <property type="match status" value="1"/>
</dbReference>
<dbReference type="InterPro" id="IPR036047">
    <property type="entry name" value="F-box-like_dom_sf"/>
</dbReference>
<proteinExistence type="predicted"/>
<dbReference type="AlphaFoldDB" id="A0AAW1GXE0"/>
<organism evidence="2 3">
    <name type="scientific">Saponaria officinalis</name>
    <name type="common">Common soapwort</name>
    <name type="synonym">Lychnis saponaria</name>
    <dbReference type="NCBI Taxonomy" id="3572"/>
    <lineage>
        <taxon>Eukaryota</taxon>
        <taxon>Viridiplantae</taxon>
        <taxon>Streptophyta</taxon>
        <taxon>Embryophyta</taxon>
        <taxon>Tracheophyta</taxon>
        <taxon>Spermatophyta</taxon>
        <taxon>Magnoliopsida</taxon>
        <taxon>eudicotyledons</taxon>
        <taxon>Gunneridae</taxon>
        <taxon>Pentapetalae</taxon>
        <taxon>Caryophyllales</taxon>
        <taxon>Caryophyllaceae</taxon>
        <taxon>Caryophylleae</taxon>
        <taxon>Saponaria</taxon>
    </lineage>
</organism>
<dbReference type="InterPro" id="IPR050232">
    <property type="entry name" value="FBL13/AtMIF1-like"/>
</dbReference>
<accession>A0AAW1GXE0</accession>
<dbReference type="Pfam" id="PF08387">
    <property type="entry name" value="FBD"/>
    <property type="match status" value="1"/>
</dbReference>
<evidence type="ECO:0000313" key="2">
    <source>
        <dbReference type="EMBL" id="KAK9668211.1"/>
    </source>
</evidence>
<keyword evidence="3" id="KW-1185">Reference proteome</keyword>
<evidence type="ECO:0000313" key="3">
    <source>
        <dbReference type="Proteomes" id="UP001443914"/>
    </source>
</evidence>
<protein>
    <recommendedName>
        <fullName evidence="1">F-box domain-containing protein</fullName>
    </recommendedName>
</protein>
<dbReference type="InterPro" id="IPR001810">
    <property type="entry name" value="F-box_dom"/>
</dbReference>
<name>A0AAW1GXE0_SAPOF</name>
<dbReference type="Gene3D" id="1.20.1280.50">
    <property type="match status" value="1"/>
</dbReference>
<feature type="domain" description="F-box" evidence="1">
    <location>
        <begin position="23"/>
        <end position="56"/>
    </location>
</feature>
<gene>
    <name evidence="2" type="ORF">RND81_13G041600</name>
</gene>
<reference evidence="2" key="1">
    <citation type="submission" date="2024-03" db="EMBL/GenBank/DDBJ databases">
        <title>WGS assembly of Saponaria officinalis var. Norfolk2.</title>
        <authorList>
            <person name="Jenkins J."/>
            <person name="Shu S."/>
            <person name="Grimwood J."/>
            <person name="Barry K."/>
            <person name="Goodstein D."/>
            <person name="Schmutz J."/>
            <person name="Leebens-Mack J."/>
            <person name="Osbourn A."/>
        </authorList>
    </citation>
    <scope>NUCLEOTIDE SEQUENCE [LARGE SCALE GENOMIC DNA]</scope>
    <source>
        <strain evidence="2">JIC</strain>
    </source>
</reference>
<evidence type="ECO:0000259" key="1">
    <source>
        <dbReference type="PROSITE" id="PS50181"/>
    </source>
</evidence>
<dbReference type="SUPFAM" id="SSF52047">
    <property type="entry name" value="RNI-like"/>
    <property type="match status" value="1"/>
</dbReference>
<dbReference type="InterPro" id="IPR006566">
    <property type="entry name" value="FBD"/>
</dbReference>
<dbReference type="EMBL" id="JBDFQZ010000013">
    <property type="protein sequence ID" value="KAK9668211.1"/>
    <property type="molecule type" value="Genomic_DNA"/>
</dbReference>
<dbReference type="PROSITE" id="PS50181">
    <property type="entry name" value="FBOX"/>
    <property type="match status" value="1"/>
</dbReference>
<dbReference type="Gene3D" id="3.80.10.10">
    <property type="entry name" value="Ribonuclease Inhibitor"/>
    <property type="match status" value="1"/>
</dbReference>
<dbReference type="InterPro" id="IPR055411">
    <property type="entry name" value="LRR_FXL15/At3g58940/PEG3-like"/>
</dbReference>